<evidence type="ECO:0000256" key="2">
    <source>
        <dbReference type="SAM" id="SignalP"/>
    </source>
</evidence>
<dbReference type="AlphaFoldDB" id="A0A2C8F894"/>
<keyword evidence="5" id="KW-1185">Reference proteome</keyword>
<protein>
    <recommendedName>
        <fullName evidence="3">Ice-binding protein C-terminal domain-containing protein</fullName>
    </recommendedName>
</protein>
<reference evidence="5" key="1">
    <citation type="submission" date="2017-09" db="EMBL/GenBank/DDBJ databases">
        <authorList>
            <person name="Regsiter A."/>
            <person name="William W."/>
        </authorList>
    </citation>
    <scope>NUCLEOTIDE SEQUENCE [LARGE SCALE GENOMIC DNA]</scope>
    <source>
        <strain evidence="5">500-1</strain>
    </source>
</reference>
<keyword evidence="1" id="KW-0812">Transmembrane</keyword>
<evidence type="ECO:0000313" key="5">
    <source>
        <dbReference type="Proteomes" id="UP000219215"/>
    </source>
</evidence>
<organism evidence="4 5">
    <name type="scientific">Pseudodesulfovibrio profundus</name>
    <dbReference type="NCBI Taxonomy" id="57320"/>
    <lineage>
        <taxon>Bacteria</taxon>
        <taxon>Pseudomonadati</taxon>
        <taxon>Thermodesulfobacteriota</taxon>
        <taxon>Desulfovibrionia</taxon>
        <taxon>Desulfovibrionales</taxon>
        <taxon>Desulfovibrionaceae</taxon>
    </lineage>
</organism>
<evidence type="ECO:0000256" key="1">
    <source>
        <dbReference type="SAM" id="Phobius"/>
    </source>
</evidence>
<evidence type="ECO:0000259" key="3">
    <source>
        <dbReference type="Pfam" id="PF07589"/>
    </source>
</evidence>
<keyword evidence="1" id="KW-0472">Membrane</keyword>
<dbReference type="OrthoDB" id="6365843at2"/>
<dbReference type="Pfam" id="PF07589">
    <property type="entry name" value="PEP-CTERM"/>
    <property type="match status" value="1"/>
</dbReference>
<dbReference type="NCBIfam" id="TIGR02595">
    <property type="entry name" value="PEP_CTERM"/>
    <property type="match status" value="1"/>
</dbReference>
<accession>A0A2C8F894</accession>
<keyword evidence="1" id="KW-1133">Transmembrane helix</keyword>
<dbReference type="EMBL" id="LT907975">
    <property type="protein sequence ID" value="SOB58361.1"/>
    <property type="molecule type" value="Genomic_DNA"/>
</dbReference>
<sequence>MKRLIFALVAVCFMLPTNAQALDYDYFGNMQYHNDVLRFDFSVLGSGERVFFSSSWDDGGFDPMLGLWNSDGSLIEFQDDGGATGTQLSNGVGYDYGGYDSFYAVNLDVGSYFLTLTAYDNFNISDSYLDGFQRDGDTPLLIADWDQPANGSVTNEYAFHILNVDRASGPIPAPEPSTMLLLGVGLLGLIGFGRKKMKA</sequence>
<dbReference type="Proteomes" id="UP000219215">
    <property type="component" value="Chromosome DPRO"/>
</dbReference>
<dbReference type="RefSeq" id="WP_097011434.1">
    <property type="nucleotide sequence ID" value="NZ_LT907975.1"/>
</dbReference>
<feature type="chain" id="PRO_5012406328" description="Ice-binding protein C-terminal domain-containing protein" evidence="2">
    <location>
        <begin position="22"/>
        <end position="199"/>
    </location>
</feature>
<gene>
    <name evidence="4" type="ORF">DPRO_1466</name>
</gene>
<evidence type="ECO:0000313" key="4">
    <source>
        <dbReference type="EMBL" id="SOB58361.1"/>
    </source>
</evidence>
<dbReference type="KEGG" id="pprf:DPRO_1466"/>
<feature type="signal peptide" evidence="2">
    <location>
        <begin position="1"/>
        <end position="21"/>
    </location>
</feature>
<feature type="transmembrane region" description="Helical" evidence="1">
    <location>
        <begin position="176"/>
        <end position="193"/>
    </location>
</feature>
<dbReference type="InterPro" id="IPR013424">
    <property type="entry name" value="Ice-binding_C"/>
</dbReference>
<feature type="domain" description="Ice-binding protein C-terminal" evidence="3">
    <location>
        <begin position="172"/>
        <end position="195"/>
    </location>
</feature>
<proteinExistence type="predicted"/>
<name>A0A2C8F894_9BACT</name>
<dbReference type="NCBIfam" id="NF038127">
    <property type="entry name" value="FDP_fam"/>
    <property type="match status" value="1"/>
</dbReference>
<keyword evidence="2" id="KW-0732">Signal</keyword>